<feature type="signal peptide" evidence="1">
    <location>
        <begin position="1"/>
        <end position="22"/>
    </location>
</feature>
<dbReference type="HOGENOM" id="CLU_2807032_0_0_9"/>
<sequence>MKKWLKALAGGLVTTSAATMLAAYSNSKADSRDYEKSLTWMTTSEAQTLDQNKMVDTSSSEQATNVF</sequence>
<accession>U6F4H3</accession>
<dbReference type="EMBL" id="CBUK010000111">
    <property type="protein sequence ID" value="CDI58861.1"/>
    <property type="molecule type" value="Genomic_DNA"/>
</dbReference>
<comment type="caution">
    <text evidence="2">The sequence shown here is derived from an EMBL/GenBank/DDBJ whole genome shotgun (WGS) entry which is preliminary data.</text>
</comment>
<feature type="chain" id="PRO_5039112693" evidence="1">
    <location>
        <begin position="23"/>
        <end position="67"/>
    </location>
</feature>
<name>U6F4H3_LACHE</name>
<evidence type="ECO:0000256" key="1">
    <source>
        <dbReference type="SAM" id="SignalP"/>
    </source>
</evidence>
<evidence type="ECO:0000313" key="2">
    <source>
        <dbReference type="EMBL" id="CDI58861.1"/>
    </source>
</evidence>
<proteinExistence type="predicted"/>
<evidence type="ECO:0000313" key="3">
    <source>
        <dbReference type="Proteomes" id="UP000017248"/>
    </source>
</evidence>
<protein>
    <submittedName>
        <fullName evidence="2">Uncharacterized protein</fullName>
    </submittedName>
</protein>
<dbReference type="Proteomes" id="UP000017248">
    <property type="component" value="Unassembled WGS sequence"/>
</dbReference>
<keyword evidence="3" id="KW-1185">Reference proteome</keyword>
<keyword evidence="1" id="KW-0732">Signal</keyword>
<reference evidence="2" key="1">
    <citation type="submission" date="2013-09" db="EMBL/GenBank/DDBJ databases">
        <title>Draft Genome Sequence of five Lactobacillus helveticus strains CIRM-BIA 101T, 103, 104, 951 and 953 isolated from milk product.</title>
        <authorList>
            <person name="Valence F."/>
            <person name="Chuat V."/>
            <person name="Ma L."/>
            <person name="Creno S."/>
            <person name="Falentin H."/>
            <person name="Lortal S."/>
            <person name="Bizet C."/>
            <person name="Clermont D."/>
            <person name="Loux V."/>
            <person name="Bouchier C."/>
            <person name="Cousin S."/>
        </authorList>
    </citation>
    <scope>NUCLEOTIDE SEQUENCE [LARGE SCALE GENOMIC DNA]</scope>
    <source>
        <strain evidence="2">CIRM-BIA 951</strain>
    </source>
</reference>
<gene>
    <name evidence="2" type="ORF">LHCIRMBIA951_00862</name>
</gene>
<organism evidence="2 3">
    <name type="scientific">Lactobacillus helveticus CIRM-BIA 951</name>
    <dbReference type="NCBI Taxonomy" id="1226334"/>
    <lineage>
        <taxon>Bacteria</taxon>
        <taxon>Bacillati</taxon>
        <taxon>Bacillota</taxon>
        <taxon>Bacilli</taxon>
        <taxon>Lactobacillales</taxon>
        <taxon>Lactobacillaceae</taxon>
        <taxon>Lactobacillus</taxon>
    </lineage>
</organism>
<dbReference type="AlphaFoldDB" id="U6F4H3"/>